<dbReference type="Proteomes" id="UP000001058">
    <property type="component" value="Unassembled WGS sequence"/>
</dbReference>
<gene>
    <name evidence="2" type="ORF">VOLCADRAFT_97344</name>
</gene>
<feature type="compositionally biased region" description="Polar residues" evidence="1">
    <location>
        <begin position="338"/>
        <end position="349"/>
    </location>
</feature>
<keyword evidence="3" id="KW-1185">Reference proteome</keyword>
<dbReference type="RefSeq" id="XP_002956353.1">
    <property type="nucleotide sequence ID" value="XM_002956307.1"/>
</dbReference>
<dbReference type="InParanoid" id="D8UCI2"/>
<sequence>MAVATPAVAALIASPFLFHPINEPILSMMVTFMSVRMPLTKLLAACYARGPLVALPPPRNKPVTAKVAKWLRQSQLLRRWWPKTPMRSSRAAATSAEAAATAGCGINGHSDDDKANKTVPMAAEVPDLALVTFFMLSPVVPRPCRTDARYGGGGDNTCPLRREHSSTYSARGDCRRLLRELAGKWLAFASACALAVMYGRTAPLALHAALAYGMLAIMGGMMDLTALYCTTIWGVDLVPPFHNPFQATSLSDFWARRWNVTQSRVLKGLLYDPIVEGRLVPSGNAAVIGNARCGGGGGGGCGGAVGNVVVVDSCSGGDAALPAAAPPARSVNPADGASTASRVTDNGNINGDDPDATFSGSFAAGADNDSDGDRALASCRGATASTDGGAAAGDWAPGRDVEGSDPDGQRAPAPRVMAALASVDAGKRWTRRGAATAAAVVRGHGKGSEGDGGESAASCSFFGGAADMAAMSATVAAAAGAARAVLSNTRTRRAVALLAVFIFSGIEHEIFHWYVQRFFSGQWLTFFAVHGVLLVAEEALRQAAARGGTAAARAPRPAPDKAAEGIVTAVGTGMWRTAASLAAAAARLPPWVSRLLTLAVLELTATWWFFDVLLEPGIVARTVGSLKGMMLLIIPAAER</sequence>
<evidence type="ECO:0008006" key="4">
    <source>
        <dbReference type="Google" id="ProtNLM"/>
    </source>
</evidence>
<dbReference type="PANTHER" id="PTHR31595:SF57">
    <property type="entry name" value="OS04G0481900 PROTEIN"/>
    <property type="match status" value="1"/>
</dbReference>
<dbReference type="EMBL" id="GL378381">
    <property type="protein sequence ID" value="EFJ42497.1"/>
    <property type="molecule type" value="Genomic_DNA"/>
</dbReference>
<reference evidence="2 3" key="1">
    <citation type="journal article" date="2010" name="Science">
        <title>Genomic analysis of organismal complexity in the multicellular green alga Volvox carteri.</title>
        <authorList>
            <person name="Prochnik S.E."/>
            <person name="Umen J."/>
            <person name="Nedelcu A.M."/>
            <person name="Hallmann A."/>
            <person name="Miller S.M."/>
            <person name="Nishii I."/>
            <person name="Ferris P."/>
            <person name="Kuo A."/>
            <person name="Mitros T."/>
            <person name="Fritz-Laylin L.K."/>
            <person name="Hellsten U."/>
            <person name="Chapman J."/>
            <person name="Simakov O."/>
            <person name="Rensing S.A."/>
            <person name="Terry A."/>
            <person name="Pangilinan J."/>
            <person name="Kapitonov V."/>
            <person name="Jurka J."/>
            <person name="Salamov A."/>
            <person name="Shapiro H."/>
            <person name="Schmutz J."/>
            <person name="Grimwood J."/>
            <person name="Lindquist E."/>
            <person name="Lucas S."/>
            <person name="Grigoriev I.V."/>
            <person name="Schmitt R."/>
            <person name="Kirk D."/>
            <person name="Rokhsar D.S."/>
        </authorList>
    </citation>
    <scope>NUCLEOTIDE SEQUENCE [LARGE SCALE GENOMIC DNA]</scope>
    <source>
        <strain evidence="3">f. Nagariensis / Eve</strain>
    </source>
</reference>
<evidence type="ECO:0000256" key="1">
    <source>
        <dbReference type="SAM" id="MobiDB-lite"/>
    </source>
</evidence>
<organism evidence="3">
    <name type="scientific">Volvox carteri f. nagariensis</name>
    <dbReference type="NCBI Taxonomy" id="3068"/>
    <lineage>
        <taxon>Eukaryota</taxon>
        <taxon>Viridiplantae</taxon>
        <taxon>Chlorophyta</taxon>
        <taxon>core chlorophytes</taxon>
        <taxon>Chlorophyceae</taxon>
        <taxon>CS clade</taxon>
        <taxon>Chlamydomonadales</taxon>
        <taxon>Volvocaceae</taxon>
        <taxon>Volvox</taxon>
    </lineage>
</organism>
<dbReference type="AlphaFoldDB" id="D8UCI2"/>
<dbReference type="KEGG" id="vcn:VOLCADRAFT_97344"/>
<dbReference type="InterPro" id="IPR044851">
    <property type="entry name" value="Wax_synthase"/>
</dbReference>
<feature type="compositionally biased region" description="Low complexity" evidence="1">
    <location>
        <begin position="383"/>
        <end position="396"/>
    </location>
</feature>
<feature type="region of interest" description="Disordered" evidence="1">
    <location>
        <begin position="322"/>
        <end position="365"/>
    </location>
</feature>
<evidence type="ECO:0000313" key="2">
    <source>
        <dbReference type="EMBL" id="EFJ42497.1"/>
    </source>
</evidence>
<name>D8UCI2_VOLCA</name>
<dbReference type="OrthoDB" id="1077582at2759"/>
<dbReference type="GO" id="GO:0008374">
    <property type="term" value="F:O-acyltransferase activity"/>
    <property type="evidence" value="ECO:0007669"/>
    <property type="project" value="InterPro"/>
</dbReference>
<dbReference type="GO" id="GO:0006629">
    <property type="term" value="P:lipid metabolic process"/>
    <property type="evidence" value="ECO:0007669"/>
    <property type="project" value="InterPro"/>
</dbReference>
<feature type="region of interest" description="Disordered" evidence="1">
    <location>
        <begin position="383"/>
        <end position="411"/>
    </location>
</feature>
<evidence type="ECO:0000313" key="3">
    <source>
        <dbReference type="Proteomes" id="UP000001058"/>
    </source>
</evidence>
<proteinExistence type="predicted"/>
<protein>
    <recommendedName>
        <fullName evidence="4">Wax synthase domain-containing protein</fullName>
    </recommendedName>
</protein>
<accession>D8UCI2</accession>
<dbReference type="PANTHER" id="PTHR31595">
    <property type="entry name" value="LONG-CHAIN-ALCOHOL O-FATTY-ACYLTRANSFERASE 3-RELATED"/>
    <property type="match status" value="1"/>
</dbReference>
<dbReference type="GeneID" id="9619439"/>